<dbReference type="Pfam" id="PF14703">
    <property type="entry name" value="PHM7_cyt"/>
    <property type="match status" value="1"/>
</dbReference>
<feature type="transmembrane region" description="Helical" evidence="8">
    <location>
        <begin position="541"/>
        <end position="560"/>
    </location>
</feature>
<keyword evidence="7" id="KW-0407">Ion channel</keyword>
<feature type="transmembrane region" description="Helical" evidence="8">
    <location>
        <begin position="6"/>
        <end position="27"/>
    </location>
</feature>
<protein>
    <recommendedName>
        <fullName evidence="14">CSC1/OSCA1-like 7TM region domain-containing protein</fullName>
    </recommendedName>
</protein>
<evidence type="ECO:0000259" key="11">
    <source>
        <dbReference type="Pfam" id="PF14703"/>
    </source>
</evidence>
<keyword evidence="13" id="KW-1185">Reference proteome</keyword>
<dbReference type="InterPro" id="IPR032880">
    <property type="entry name" value="CSC1/OSCA1-like_N"/>
</dbReference>
<keyword evidence="4 8" id="KW-0812">Transmembrane</keyword>
<dbReference type="Gramene" id="ONK63500">
    <property type="protein sequence ID" value="ONK63500"/>
    <property type="gene ID" value="A4U43_C07F15860"/>
</dbReference>
<dbReference type="OrthoDB" id="1689567at2759"/>
<dbReference type="Pfam" id="PF13967">
    <property type="entry name" value="RSN1_TM"/>
    <property type="match status" value="1"/>
</dbReference>
<evidence type="ECO:0000256" key="2">
    <source>
        <dbReference type="ARBA" id="ARBA00007779"/>
    </source>
</evidence>
<feature type="transmembrane region" description="Helical" evidence="8">
    <location>
        <begin position="566"/>
        <end position="583"/>
    </location>
</feature>
<keyword evidence="5 8" id="KW-1133">Transmembrane helix</keyword>
<reference evidence="13" key="1">
    <citation type="journal article" date="2017" name="Nat. Commun.">
        <title>The asparagus genome sheds light on the origin and evolution of a young Y chromosome.</title>
        <authorList>
            <person name="Harkess A."/>
            <person name="Zhou J."/>
            <person name="Xu C."/>
            <person name="Bowers J.E."/>
            <person name="Van der Hulst R."/>
            <person name="Ayyampalayam S."/>
            <person name="Mercati F."/>
            <person name="Riccardi P."/>
            <person name="McKain M.R."/>
            <person name="Kakrana A."/>
            <person name="Tang H."/>
            <person name="Ray J."/>
            <person name="Groenendijk J."/>
            <person name="Arikit S."/>
            <person name="Mathioni S.M."/>
            <person name="Nakano M."/>
            <person name="Shan H."/>
            <person name="Telgmann-Rauber A."/>
            <person name="Kanno A."/>
            <person name="Yue Z."/>
            <person name="Chen H."/>
            <person name="Li W."/>
            <person name="Chen Y."/>
            <person name="Xu X."/>
            <person name="Zhang Y."/>
            <person name="Luo S."/>
            <person name="Chen H."/>
            <person name="Gao J."/>
            <person name="Mao Z."/>
            <person name="Pires J.C."/>
            <person name="Luo M."/>
            <person name="Kudrna D."/>
            <person name="Wing R.A."/>
            <person name="Meyers B.C."/>
            <person name="Yi K."/>
            <person name="Kong H."/>
            <person name="Lavrijsen P."/>
            <person name="Sunseri F."/>
            <person name="Falavigna A."/>
            <person name="Ye Y."/>
            <person name="Leebens-Mack J.H."/>
            <person name="Chen G."/>
        </authorList>
    </citation>
    <scope>NUCLEOTIDE SEQUENCE [LARGE SCALE GENOMIC DNA]</scope>
    <source>
        <strain evidence="13">cv. DH0086</strain>
    </source>
</reference>
<evidence type="ECO:0000313" key="13">
    <source>
        <dbReference type="Proteomes" id="UP000243459"/>
    </source>
</evidence>
<keyword evidence="7" id="KW-0406">Ion transport</keyword>
<feature type="transmembrane region" description="Helical" evidence="8">
    <location>
        <begin position="145"/>
        <end position="164"/>
    </location>
</feature>
<keyword evidence="3" id="KW-0813">Transport</keyword>
<feature type="transmembrane region" description="Helical" evidence="8">
    <location>
        <begin position="401"/>
        <end position="427"/>
    </location>
</feature>
<dbReference type="InterPro" id="IPR045122">
    <property type="entry name" value="Csc1-like"/>
</dbReference>
<organism evidence="12 13">
    <name type="scientific">Asparagus officinalis</name>
    <name type="common">Garden asparagus</name>
    <dbReference type="NCBI Taxonomy" id="4686"/>
    <lineage>
        <taxon>Eukaryota</taxon>
        <taxon>Viridiplantae</taxon>
        <taxon>Streptophyta</taxon>
        <taxon>Embryophyta</taxon>
        <taxon>Tracheophyta</taxon>
        <taxon>Spermatophyta</taxon>
        <taxon>Magnoliopsida</taxon>
        <taxon>Liliopsida</taxon>
        <taxon>Asparagales</taxon>
        <taxon>Asparagaceae</taxon>
        <taxon>Asparagoideae</taxon>
        <taxon>Asparagus</taxon>
    </lineage>
</organism>
<evidence type="ECO:0000256" key="5">
    <source>
        <dbReference type="ARBA" id="ARBA00022989"/>
    </source>
</evidence>
<feature type="transmembrane region" description="Helical" evidence="8">
    <location>
        <begin position="357"/>
        <end position="381"/>
    </location>
</feature>
<evidence type="ECO:0000313" key="12">
    <source>
        <dbReference type="EMBL" id="ONK63500.1"/>
    </source>
</evidence>
<dbReference type="AlphaFoldDB" id="A0A5P1EHG3"/>
<dbReference type="Pfam" id="PF02714">
    <property type="entry name" value="RSN1_7TM"/>
    <property type="match status" value="1"/>
</dbReference>
<evidence type="ECO:0000256" key="7">
    <source>
        <dbReference type="ARBA" id="ARBA00023303"/>
    </source>
</evidence>
<sequence>MNAEELLTSAGINIGLAIVVLSLFGVLKKQPCTAPVYFPRRMAAEEDLPLDRRFSLNRLRPSISWIYRAIRVSEDEILQRCGLDALVVLRLFKFGIKFFSVCSFIGLVILVPVNYTSPEDLSMNEVSSHVDHFTISNVERGSNRLWVHFSCLCFISFYVLYLLYIEYKGVLHRRIQHIANQRHRPDQFTVLVRGVPICTEHKARGCSVEHFFSKHHPYTYQSYQMVYEGKYVEELWDQASSIERRIQKLRQIAVEKRSKGSIFDIFQLNTEDIGVNEKELQEVCQKIRFLQCENILKRKELPAAFVSFKSRWGAALAAQTQQHVHPLLWITEFAPEPRNVLWNNLAIPYRLLVLNKIAVFVASFLLIVFFAIPVTAVQGIVQFEKLKKWFPPARAVQLIPGLSTILTGYLPSVILNGFIYLIPYAMLGMTSLEGCVSKSKKEIKTCNMVFYFLVGNVFFLSVLSGSLLDQIGKSFTNPKHFPSRLARAVSAQSHFFITYILTDGLSGFSLEALQLGLLLWHFIRSHTYGRNTMQDPFLFGFPYYRVVPIVSLAILIGMVYAVIAPLLLPFLIVYFILGYAVYVNQMQDVYEIVYETHGQYWPCIHHFILITIVLMQITMIGLFGLKSKPGASIATISLLLLTILFNEYCKMRFLPAFENYAIQSAMENDELDEAEGRTQANHDSTLNAYQPPWMRPISVMGESTSTEPFLSA</sequence>
<dbReference type="OMA" id="AYKPPWM"/>
<feature type="transmembrane region" description="Helical" evidence="8">
    <location>
        <begin position="604"/>
        <end position="625"/>
    </location>
</feature>
<proteinExistence type="inferred from homology"/>
<dbReference type="Proteomes" id="UP000243459">
    <property type="component" value="Chromosome 7"/>
</dbReference>
<dbReference type="GO" id="GO:0005886">
    <property type="term" value="C:plasma membrane"/>
    <property type="evidence" value="ECO:0007669"/>
    <property type="project" value="TreeGrafter"/>
</dbReference>
<gene>
    <name evidence="12" type="ORF">A4U43_C07F15860</name>
</gene>
<accession>A0A5P1EHG3</accession>
<dbReference type="EMBL" id="CM007387">
    <property type="protein sequence ID" value="ONK63500.1"/>
    <property type="molecule type" value="Genomic_DNA"/>
</dbReference>
<feature type="domain" description="CSC1/OSCA1-like N-terminal transmembrane" evidence="10">
    <location>
        <begin position="6"/>
        <end position="166"/>
    </location>
</feature>
<name>A0A5P1EHG3_ASPOF</name>
<keyword evidence="6 8" id="KW-0472">Membrane</keyword>
<feature type="domain" description="CSC1/OSCA1-like 7TM region" evidence="9">
    <location>
        <begin position="356"/>
        <end position="623"/>
    </location>
</feature>
<evidence type="ECO:0000259" key="10">
    <source>
        <dbReference type="Pfam" id="PF13967"/>
    </source>
</evidence>
<feature type="transmembrane region" description="Helical" evidence="8">
    <location>
        <begin position="448"/>
        <end position="468"/>
    </location>
</feature>
<dbReference type="GO" id="GO:0005227">
    <property type="term" value="F:calcium-activated cation channel activity"/>
    <property type="evidence" value="ECO:0007669"/>
    <property type="project" value="InterPro"/>
</dbReference>
<comment type="similarity">
    <text evidence="2">Belongs to the CSC1 (TC 1.A.17) family.</text>
</comment>
<dbReference type="InterPro" id="IPR027815">
    <property type="entry name" value="CSC1/OSCA1-like_cyt"/>
</dbReference>
<evidence type="ECO:0000256" key="1">
    <source>
        <dbReference type="ARBA" id="ARBA00004141"/>
    </source>
</evidence>
<dbReference type="PANTHER" id="PTHR13018:SF141">
    <property type="entry name" value="OS01G0950900 PROTEIN"/>
    <property type="match status" value="1"/>
</dbReference>
<evidence type="ECO:0000256" key="8">
    <source>
        <dbReference type="SAM" id="Phobius"/>
    </source>
</evidence>
<evidence type="ECO:0000259" key="9">
    <source>
        <dbReference type="Pfam" id="PF02714"/>
    </source>
</evidence>
<evidence type="ECO:0000256" key="6">
    <source>
        <dbReference type="ARBA" id="ARBA00023136"/>
    </source>
</evidence>
<comment type="subcellular location">
    <subcellularLocation>
        <location evidence="1">Membrane</location>
        <topology evidence="1">Multi-pass membrane protein</topology>
    </subcellularLocation>
</comment>
<evidence type="ECO:0000256" key="4">
    <source>
        <dbReference type="ARBA" id="ARBA00022692"/>
    </source>
</evidence>
<evidence type="ECO:0008006" key="14">
    <source>
        <dbReference type="Google" id="ProtNLM"/>
    </source>
</evidence>
<feature type="domain" description="CSC1/OSCA1-like cytosolic" evidence="11">
    <location>
        <begin position="187"/>
        <end position="344"/>
    </location>
</feature>
<evidence type="ECO:0000256" key="3">
    <source>
        <dbReference type="ARBA" id="ARBA00022448"/>
    </source>
</evidence>
<dbReference type="PANTHER" id="PTHR13018">
    <property type="entry name" value="PROBABLE MEMBRANE PROTEIN DUF221-RELATED"/>
    <property type="match status" value="1"/>
</dbReference>
<feature type="transmembrane region" description="Helical" evidence="8">
    <location>
        <begin position="496"/>
        <end position="520"/>
    </location>
</feature>
<feature type="transmembrane region" description="Helical" evidence="8">
    <location>
        <begin position="98"/>
        <end position="115"/>
    </location>
</feature>
<dbReference type="InterPro" id="IPR003864">
    <property type="entry name" value="CSC1/OSCA1-like_7TM"/>
</dbReference>
<feature type="transmembrane region" description="Helical" evidence="8">
    <location>
        <begin position="631"/>
        <end position="649"/>
    </location>
</feature>